<keyword evidence="2" id="KW-0238">DNA-binding</keyword>
<dbReference type="GO" id="GO:0043565">
    <property type="term" value="F:sequence-specific DNA binding"/>
    <property type="evidence" value="ECO:0007669"/>
    <property type="project" value="InterPro"/>
</dbReference>
<proteinExistence type="predicted"/>
<feature type="domain" description="HTH araC/xylS-type" evidence="4">
    <location>
        <begin position="89"/>
        <end position="199"/>
    </location>
</feature>
<dbReference type="InterPro" id="IPR020449">
    <property type="entry name" value="Tscrpt_reg_AraC-type_HTH"/>
</dbReference>
<evidence type="ECO:0000256" key="3">
    <source>
        <dbReference type="ARBA" id="ARBA00023163"/>
    </source>
</evidence>
<dbReference type="PANTHER" id="PTHR43280">
    <property type="entry name" value="ARAC-FAMILY TRANSCRIPTIONAL REGULATOR"/>
    <property type="match status" value="1"/>
</dbReference>
<dbReference type="PANTHER" id="PTHR43280:SF32">
    <property type="entry name" value="TRANSCRIPTIONAL REGULATORY PROTEIN"/>
    <property type="match status" value="1"/>
</dbReference>
<evidence type="ECO:0000259" key="4">
    <source>
        <dbReference type="PROSITE" id="PS01124"/>
    </source>
</evidence>
<evidence type="ECO:0000313" key="5">
    <source>
        <dbReference type="EMBL" id="KAA6316165.1"/>
    </source>
</evidence>
<dbReference type="Pfam" id="PF12833">
    <property type="entry name" value="HTH_18"/>
    <property type="match status" value="1"/>
</dbReference>
<dbReference type="GO" id="GO:0003700">
    <property type="term" value="F:DNA-binding transcription factor activity"/>
    <property type="evidence" value="ECO:0007669"/>
    <property type="project" value="InterPro"/>
</dbReference>
<dbReference type="SUPFAM" id="SSF46689">
    <property type="entry name" value="Homeodomain-like"/>
    <property type="match status" value="1"/>
</dbReference>
<sequence>MYFTEEFFNKFGNIKDYPIYRPGGNPTFALDPDGVDGFKQIYLNMQNEIKSEYAYKYDVLRNNVFDIMHKAMKLRSGEVSLNRGSNANSRIVSLFTELLELQFPIDALDQIIKLRTAQDFANQLSVHINHLNRVVKQTTDKTTSQFIMERLHQEARALLKHTDWNISEIGYCLGFDDTSHFINTFKRAVGQTPRIFRDKYFFQLKKTSIFA</sequence>
<evidence type="ECO:0000256" key="1">
    <source>
        <dbReference type="ARBA" id="ARBA00023015"/>
    </source>
</evidence>
<keyword evidence="1" id="KW-0805">Transcription regulation</keyword>
<dbReference type="Gene3D" id="1.10.10.60">
    <property type="entry name" value="Homeodomain-like"/>
    <property type="match status" value="1"/>
</dbReference>
<dbReference type="SMART" id="SM00342">
    <property type="entry name" value="HTH_ARAC"/>
    <property type="match status" value="1"/>
</dbReference>
<evidence type="ECO:0000256" key="2">
    <source>
        <dbReference type="ARBA" id="ARBA00023125"/>
    </source>
</evidence>
<name>A0A5J4Q326_9ZZZZ</name>
<keyword evidence="3" id="KW-0804">Transcription</keyword>
<dbReference type="AlphaFoldDB" id="A0A5J4Q326"/>
<protein>
    <submittedName>
        <fullName evidence="5">HTH-type transcriptional activator RhaS</fullName>
    </submittedName>
</protein>
<dbReference type="EMBL" id="SNRY01004981">
    <property type="protein sequence ID" value="KAA6316165.1"/>
    <property type="molecule type" value="Genomic_DNA"/>
</dbReference>
<organism evidence="5">
    <name type="scientific">termite gut metagenome</name>
    <dbReference type="NCBI Taxonomy" id="433724"/>
    <lineage>
        <taxon>unclassified sequences</taxon>
        <taxon>metagenomes</taxon>
        <taxon>organismal metagenomes</taxon>
    </lineage>
</organism>
<reference evidence="5" key="1">
    <citation type="submission" date="2019-03" db="EMBL/GenBank/DDBJ databases">
        <title>Single cell metagenomics reveals metabolic interactions within the superorganism composed of flagellate Streblomastix strix and complex community of Bacteroidetes bacteria on its surface.</title>
        <authorList>
            <person name="Treitli S.C."/>
            <person name="Kolisko M."/>
            <person name="Husnik F."/>
            <person name="Keeling P."/>
            <person name="Hampl V."/>
        </authorList>
    </citation>
    <scope>NUCLEOTIDE SEQUENCE</scope>
    <source>
        <strain evidence="5">STM</strain>
    </source>
</reference>
<accession>A0A5J4Q326</accession>
<dbReference type="InterPro" id="IPR018060">
    <property type="entry name" value="HTH_AraC"/>
</dbReference>
<comment type="caution">
    <text evidence="5">The sequence shown here is derived from an EMBL/GenBank/DDBJ whole genome shotgun (WGS) entry which is preliminary data.</text>
</comment>
<dbReference type="PROSITE" id="PS01124">
    <property type="entry name" value="HTH_ARAC_FAMILY_2"/>
    <property type="match status" value="1"/>
</dbReference>
<dbReference type="PRINTS" id="PR00032">
    <property type="entry name" value="HTHARAC"/>
</dbReference>
<dbReference type="InterPro" id="IPR009057">
    <property type="entry name" value="Homeodomain-like_sf"/>
</dbReference>
<gene>
    <name evidence="5" type="ORF">EZS27_033488</name>
</gene>